<evidence type="ECO:0000313" key="2">
    <source>
        <dbReference type="EMBL" id="RXF74382.1"/>
    </source>
</evidence>
<dbReference type="OrthoDB" id="7173315at2"/>
<dbReference type="InterPro" id="IPR007712">
    <property type="entry name" value="RelE/ParE_toxin"/>
</dbReference>
<keyword evidence="1" id="KW-1277">Toxin-antitoxin system</keyword>
<keyword evidence="3" id="KW-1185">Reference proteome</keyword>
<dbReference type="RefSeq" id="WP_128776607.1">
    <property type="nucleotide sequence ID" value="NZ_RYFI01000004.1"/>
</dbReference>
<reference evidence="2 3" key="1">
    <citation type="submission" date="2018-12" db="EMBL/GenBank/DDBJ databases">
        <title>bacterium Hansschlegelia zhihuaiae S113.</title>
        <authorList>
            <person name="He J."/>
        </authorList>
    </citation>
    <scope>NUCLEOTIDE SEQUENCE [LARGE SCALE GENOMIC DNA]</scope>
    <source>
        <strain evidence="2 3">S 113</strain>
    </source>
</reference>
<proteinExistence type="predicted"/>
<organism evidence="2 3">
    <name type="scientific">Hansschlegelia zhihuaiae</name>
    <dbReference type="NCBI Taxonomy" id="405005"/>
    <lineage>
        <taxon>Bacteria</taxon>
        <taxon>Pseudomonadati</taxon>
        <taxon>Pseudomonadota</taxon>
        <taxon>Alphaproteobacteria</taxon>
        <taxon>Hyphomicrobiales</taxon>
        <taxon>Methylopilaceae</taxon>
        <taxon>Hansschlegelia</taxon>
    </lineage>
</organism>
<dbReference type="Proteomes" id="UP000289708">
    <property type="component" value="Unassembled WGS sequence"/>
</dbReference>
<name>A0A4V1KJJ2_9HYPH</name>
<dbReference type="EMBL" id="RYFI01000004">
    <property type="protein sequence ID" value="RXF74382.1"/>
    <property type="molecule type" value="Genomic_DNA"/>
</dbReference>
<gene>
    <name evidence="2" type="ORF">EK403_06070</name>
</gene>
<evidence type="ECO:0000256" key="1">
    <source>
        <dbReference type="ARBA" id="ARBA00022649"/>
    </source>
</evidence>
<dbReference type="InterPro" id="IPR035093">
    <property type="entry name" value="RelE/ParE_toxin_dom_sf"/>
</dbReference>
<comment type="caution">
    <text evidence="2">The sequence shown here is derived from an EMBL/GenBank/DDBJ whole genome shotgun (WGS) entry which is preliminary data.</text>
</comment>
<dbReference type="Pfam" id="PF05016">
    <property type="entry name" value="ParE_toxin"/>
    <property type="match status" value="1"/>
</dbReference>
<dbReference type="Gene3D" id="3.30.2310.20">
    <property type="entry name" value="RelE-like"/>
    <property type="match status" value="1"/>
</dbReference>
<evidence type="ECO:0000313" key="3">
    <source>
        <dbReference type="Proteomes" id="UP000289708"/>
    </source>
</evidence>
<protein>
    <submittedName>
        <fullName evidence="2">Type II toxin-antitoxin system RelE/ParE family toxin</fullName>
    </submittedName>
</protein>
<dbReference type="AlphaFoldDB" id="A0A4V1KJJ2"/>
<accession>A0A4V1KJJ2</accession>
<sequence>MKLVLSQVADADVGAILRETFRVFGPAQVDVYAALIDRALTLVADDPFRPSSIDRSSLYPGARSLHVGIAATRLRGASHVAFYLAPTERRRVDEVYVIRVLHQAMDPEIHLIEGLRSLSLD</sequence>